<keyword evidence="2" id="KW-0597">Phosphoprotein</keyword>
<dbReference type="GO" id="GO:0005886">
    <property type="term" value="C:plasma membrane"/>
    <property type="evidence" value="ECO:0007669"/>
    <property type="project" value="InterPro"/>
</dbReference>
<keyword evidence="5" id="KW-0249">Electron transport</keyword>
<name>A0A5B8R927_9ZZZZ</name>
<evidence type="ECO:0000259" key="7">
    <source>
        <dbReference type="SMART" id="SM00900"/>
    </source>
</evidence>
<feature type="transmembrane region" description="Helical" evidence="6">
    <location>
        <begin position="18"/>
        <end position="37"/>
    </location>
</feature>
<feature type="domain" description="FMN-binding" evidence="7">
    <location>
        <begin position="113"/>
        <end position="205"/>
    </location>
</feature>
<gene>
    <name evidence="8" type="primary">rsxG</name>
    <name evidence="8" type="ORF">KBTEX_00766</name>
</gene>
<evidence type="ECO:0000256" key="6">
    <source>
        <dbReference type="SAM" id="Phobius"/>
    </source>
</evidence>
<sequence>MATPAGAAMTEGTARGTVIAAAVLTACALVGAALVALTHRDTAPAIAANRESAVRERLTAVLPPGPFDRSPAQAPLQVRAPAALGSRDALPVYRAVRDGKVIAVVFTAVAPDGYGGAIRLLAGVQRDGGITGVRVIAHQETPGLGDAIEADRSDWIRQFHGRRLGAPPAEAWRVAADGGAFDAITGATITSRAVTGAVRRALVYFRAHRERLLTTDG</sequence>
<dbReference type="GO" id="GO:0009055">
    <property type="term" value="F:electron transfer activity"/>
    <property type="evidence" value="ECO:0007669"/>
    <property type="project" value="InterPro"/>
</dbReference>
<dbReference type="GO" id="GO:0022900">
    <property type="term" value="P:electron transport chain"/>
    <property type="evidence" value="ECO:0007669"/>
    <property type="project" value="InterPro"/>
</dbReference>
<keyword evidence="6" id="KW-1133">Transmembrane helix</keyword>
<evidence type="ECO:0000256" key="2">
    <source>
        <dbReference type="ARBA" id="ARBA00022553"/>
    </source>
</evidence>
<reference evidence="8" key="1">
    <citation type="submission" date="2019-06" db="EMBL/GenBank/DDBJ databases">
        <authorList>
            <person name="Murdoch R.W."/>
            <person name="Fathepure B."/>
        </authorList>
    </citation>
    <scope>NUCLEOTIDE SEQUENCE</scope>
</reference>
<dbReference type="NCBIfam" id="TIGR01947">
    <property type="entry name" value="rnfG"/>
    <property type="match status" value="1"/>
</dbReference>
<dbReference type="PANTHER" id="PTHR36118:SF1">
    <property type="entry name" value="ION-TRANSLOCATING OXIDOREDUCTASE COMPLEX SUBUNIT G"/>
    <property type="match status" value="1"/>
</dbReference>
<keyword evidence="3" id="KW-0285">Flavoprotein</keyword>
<dbReference type="PIRSF" id="PIRSF006091">
    <property type="entry name" value="E_trnsport_RnfG"/>
    <property type="match status" value="1"/>
</dbReference>
<keyword evidence="4" id="KW-0288">FMN</keyword>
<dbReference type="PANTHER" id="PTHR36118">
    <property type="entry name" value="ION-TRANSLOCATING OXIDOREDUCTASE COMPLEX SUBUNIT G"/>
    <property type="match status" value="1"/>
</dbReference>
<evidence type="ECO:0000256" key="3">
    <source>
        <dbReference type="ARBA" id="ARBA00022630"/>
    </source>
</evidence>
<dbReference type="InterPro" id="IPR007329">
    <property type="entry name" value="FMN-bd"/>
</dbReference>
<dbReference type="Pfam" id="PF04205">
    <property type="entry name" value="FMN_bind"/>
    <property type="match status" value="1"/>
</dbReference>
<evidence type="ECO:0000313" key="8">
    <source>
        <dbReference type="EMBL" id="QEA04458.1"/>
    </source>
</evidence>
<dbReference type="HAMAP" id="MF_00479">
    <property type="entry name" value="RsxG_RnfG"/>
    <property type="match status" value="1"/>
</dbReference>
<dbReference type="EMBL" id="MN079084">
    <property type="protein sequence ID" value="QEA04458.1"/>
    <property type="molecule type" value="Genomic_DNA"/>
</dbReference>
<proteinExistence type="inferred from homology"/>
<keyword evidence="6" id="KW-0472">Membrane</keyword>
<evidence type="ECO:0000256" key="5">
    <source>
        <dbReference type="ARBA" id="ARBA00022982"/>
    </source>
</evidence>
<keyword evidence="1" id="KW-0813">Transport</keyword>
<dbReference type="SMART" id="SM00900">
    <property type="entry name" value="FMN_bind"/>
    <property type="match status" value="1"/>
</dbReference>
<dbReference type="GO" id="GO:0010181">
    <property type="term" value="F:FMN binding"/>
    <property type="evidence" value="ECO:0007669"/>
    <property type="project" value="InterPro"/>
</dbReference>
<accession>A0A5B8R927</accession>
<keyword evidence="6" id="KW-0812">Transmembrane</keyword>
<dbReference type="InterPro" id="IPR010209">
    <property type="entry name" value="Ion_transpt_RnfG/RsxG"/>
</dbReference>
<dbReference type="AlphaFoldDB" id="A0A5B8R927"/>
<organism evidence="8">
    <name type="scientific">uncultured organism</name>
    <dbReference type="NCBI Taxonomy" id="155900"/>
    <lineage>
        <taxon>unclassified sequences</taxon>
        <taxon>environmental samples</taxon>
    </lineage>
</organism>
<protein>
    <submittedName>
        <fullName evidence="8">Electron transport complex subunit RsxG</fullName>
    </submittedName>
</protein>
<evidence type="ECO:0000256" key="4">
    <source>
        <dbReference type="ARBA" id="ARBA00022643"/>
    </source>
</evidence>
<evidence type="ECO:0000256" key="1">
    <source>
        <dbReference type="ARBA" id="ARBA00022448"/>
    </source>
</evidence>
<dbReference type="NCBIfam" id="NF002519">
    <property type="entry name" value="PRK01908.1"/>
    <property type="match status" value="1"/>
</dbReference>